<protein>
    <submittedName>
        <fullName evidence="3">Fungal protein</fullName>
    </submittedName>
</protein>
<organism evidence="3 4">
    <name type="scientific">Schizosaccharomyces octosporus (strain yFS286)</name>
    <name type="common">Fission yeast</name>
    <name type="synonym">Octosporomyces octosporus</name>
    <dbReference type="NCBI Taxonomy" id="483514"/>
    <lineage>
        <taxon>Eukaryota</taxon>
        <taxon>Fungi</taxon>
        <taxon>Dikarya</taxon>
        <taxon>Ascomycota</taxon>
        <taxon>Taphrinomycotina</taxon>
        <taxon>Schizosaccharomycetes</taxon>
        <taxon>Schizosaccharomycetales</taxon>
        <taxon>Schizosaccharomycetaceae</taxon>
        <taxon>Schizosaccharomyces</taxon>
    </lineage>
</organism>
<feature type="region of interest" description="Disordered" evidence="1">
    <location>
        <begin position="330"/>
        <end position="426"/>
    </location>
</feature>
<evidence type="ECO:0000313" key="3">
    <source>
        <dbReference type="EMBL" id="EPX74714.1"/>
    </source>
</evidence>
<dbReference type="OrthoDB" id="5308502at2759"/>
<dbReference type="Proteomes" id="UP000016088">
    <property type="component" value="Unassembled WGS sequence"/>
</dbReference>
<proteinExistence type="predicted"/>
<keyword evidence="2" id="KW-0812">Transmembrane</keyword>
<feature type="compositionally biased region" description="Basic and acidic residues" evidence="1">
    <location>
        <begin position="407"/>
        <end position="426"/>
    </location>
</feature>
<feature type="transmembrane region" description="Helical" evidence="2">
    <location>
        <begin position="227"/>
        <end position="246"/>
    </location>
</feature>
<gene>
    <name evidence="3" type="ORF">SOCG_02196</name>
</gene>
<feature type="transmembrane region" description="Helical" evidence="2">
    <location>
        <begin position="292"/>
        <end position="315"/>
    </location>
</feature>
<dbReference type="Pfam" id="PF10361">
    <property type="entry name" value="DUF2434"/>
    <property type="match status" value="1"/>
</dbReference>
<feature type="transmembrane region" description="Helical" evidence="2">
    <location>
        <begin position="258"/>
        <end position="280"/>
    </location>
</feature>
<dbReference type="VEuPathDB" id="FungiDB:SOCG_02196"/>
<keyword evidence="4" id="KW-1185">Reference proteome</keyword>
<evidence type="ECO:0000313" key="4">
    <source>
        <dbReference type="Proteomes" id="UP000016088"/>
    </source>
</evidence>
<dbReference type="InterPro" id="IPR018830">
    <property type="entry name" value="DUF2434"/>
</dbReference>
<name>S9RL83_SCHOY</name>
<feature type="transmembrane region" description="Helical" evidence="2">
    <location>
        <begin position="101"/>
        <end position="119"/>
    </location>
</feature>
<dbReference type="RefSeq" id="XP_013016144.1">
    <property type="nucleotide sequence ID" value="XM_013160690.1"/>
</dbReference>
<sequence length="426" mass="47830">MNDSQEATFQRFLYQVYGNGTISNGTACYLWRYQNWPIITEEGKILNGMNCDSPVKKLAGHGAVGIVSACLGFLLIPLVFMNIGKFGVAGATKGFQRRAEFYWLILLILVLAVSGFAYIDVDRSVIQGMSLCIFSFCFHSNVPILVLVYWHYVSTFGFIRWRERTVVGQEMDGNRRMQRIEKMEYGMPVVVYILSMIGFLLAGFHSWGKLARGEESVATDARFKASAILNLLGYLCCEGAFCMYLIEFGRDRRKRWMSVNAGGLMVLIREVYGCVSSWNYHWNPSNPKVNPGIAFGLGYMPELLLGLVICLYGLFTPGIAQVERLALEEAEEEKEKENENESGTGTGTGTGTVHENEQERGERARMESRNAGAARETMASTMMMMPGRVSTGLPPPPYQEVFVSEMGNHDEGEKDEPMEVRIERKD</sequence>
<keyword evidence="2" id="KW-0472">Membrane</keyword>
<dbReference type="eggNOG" id="ENOG502QWQE">
    <property type="taxonomic scope" value="Eukaryota"/>
</dbReference>
<feature type="compositionally biased region" description="Basic and acidic residues" evidence="1">
    <location>
        <begin position="354"/>
        <end position="368"/>
    </location>
</feature>
<accession>S9RL83</accession>
<reference evidence="3 4" key="1">
    <citation type="journal article" date="2011" name="Science">
        <title>Comparative functional genomics of the fission yeasts.</title>
        <authorList>
            <person name="Rhind N."/>
            <person name="Chen Z."/>
            <person name="Yassour M."/>
            <person name="Thompson D.A."/>
            <person name="Haas B.J."/>
            <person name="Habib N."/>
            <person name="Wapinski I."/>
            <person name="Roy S."/>
            <person name="Lin M.F."/>
            <person name="Heiman D.I."/>
            <person name="Young S.K."/>
            <person name="Furuya K."/>
            <person name="Guo Y."/>
            <person name="Pidoux A."/>
            <person name="Chen H.M."/>
            <person name="Robbertse B."/>
            <person name="Goldberg J.M."/>
            <person name="Aoki K."/>
            <person name="Bayne E.H."/>
            <person name="Berlin A.M."/>
            <person name="Desjardins C.A."/>
            <person name="Dobbs E."/>
            <person name="Dukaj L."/>
            <person name="Fan L."/>
            <person name="FitzGerald M.G."/>
            <person name="French C."/>
            <person name="Gujja S."/>
            <person name="Hansen K."/>
            <person name="Keifenheim D."/>
            <person name="Levin J.Z."/>
            <person name="Mosher R.A."/>
            <person name="Mueller C.A."/>
            <person name="Pfiffner J."/>
            <person name="Priest M."/>
            <person name="Russ C."/>
            <person name="Smialowska A."/>
            <person name="Swoboda P."/>
            <person name="Sykes S.M."/>
            <person name="Vaughn M."/>
            <person name="Vengrova S."/>
            <person name="Yoder R."/>
            <person name="Zeng Q."/>
            <person name="Allshire R."/>
            <person name="Baulcombe D."/>
            <person name="Birren B.W."/>
            <person name="Brown W."/>
            <person name="Ekwall K."/>
            <person name="Kellis M."/>
            <person name="Leatherwood J."/>
            <person name="Levin H."/>
            <person name="Margalit H."/>
            <person name="Martienssen R."/>
            <person name="Nieduszynski C.A."/>
            <person name="Spatafora J.W."/>
            <person name="Friedman N."/>
            <person name="Dalgaard J.Z."/>
            <person name="Baumann P."/>
            <person name="Niki H."/>
            <person name="Regev A."/>
            <person name="Nusbaum C."/>
        </authorList>
    </citation>
    <scope>NUCLEOTIDE SEQUENCE [LARGE SCALE GENOMIC DNA]</scope>
    <source>
        <strain evidence="4">yFS286</strain>
    </source>
</reference>
<evidence type="ECO:0000256" key="2">
    <source>
        <dbReference type="SAM" id="Phobius"/>
    </source>
</evidence>
<feature type="transmembrane region" description="Helical" evidence="2">
    <location>
        <begin position="185"/>
        <end position="207"/>
    </location>
</feature>
<dbReference type="EMBL" id="KE503206">
    <property type="protein sequence ID" value="EPX74714.1"/>
    <property type="molecule type" value="Genomic_DNA"/>
</dbReference>
<feature type="transmembrane region" description="Helical" evidence="2">
    <location>
        <begin position="58"/>
        <end position="80"/>
    </location>
</feature>
<dbReference type="OMA" id="WLPLWFY"/>
<dbReference type="GeneID" id="25031174"/>
<dbReference type="AlphaFoldDB" id="S9RL83"/>
<keyword evidence="2" id="KW-1133">Transmembrane helix</keyword>
<feature type="transmembrane region" description="Helical" evidence="2">
    <location>
        <begin position="125"/>
        <end position="152"/>
    </location>
</feature>
<evidence type="ECO:0000256" key="1">
    <source>
        <dbReference type="SAM" id="MobiDB-lite"/>
    </source>
</evidence>
<dbReference type="HOGENOM" id="CLU_689186_0_0_1"/>